<dbReference type="EMBL" id="FQZG01000046">
    <property type="protein sequence ID" value="SHJ40761.1"/>
    <property type="molecule type" value="Genomic_DNA"/>
</dbReference>
<dbReference type="PANTHER" id="PTHR40459:SF1">
    <property type="entry name" value="CONSERVED HYPOTHETICAL ALANINE AND LEUCINE RICH PROTEIN"/>
    <property type="match status" value="1"/>
</dbReference>
<proteinExistence type="predicted"/>
<protein>
    <submittedName>
        <fullName evidence="2">Predicted oxidoreductase, contains short-chain dehydrogenase (SDR) and DUF2520 domains</fullName>
    </submittedName>
</protein>
<accession>A0A1M6J2D8</accession>
<dbReference type="InterPro" id="IPR036291">
    <property type="entry name" value="NAD(P)-bd_dom_sf"/>
</dbReference>
<dbReference type="AlphaFoldDB" id="A0A1M6J2D8"/>
<dbReference type="InterPro" id="IPR008927">
    <property type="entry name" value="6-PGluconate_DH-like_C_sf"/>
</dbReference>
<evidence type="ECO:0000313" key="2">
    <source>
        <dbReference type="EMBL" id="SHJ40761.1"/>
    </source>
</evidence>
<dbReference type="SUPFAM" id="SSF51735">
    <property type="entry name" value="NAD(P)-binding Rossmann-fold domains"/>
    <property type="match status" value="1"/>
</dbReference>
<dbReference type="STRING" id="1123357.SAMN02745244_02435"/>
<reference evidence="2 3" key="1">
    <citation type="submission" date="2016-11" db="EMBL/GenBank/DDBJ databases">
        <authorList>
            <person name="Jaros S."/>
            <person name="Januszkiewicz K."/>
            <person name="Wedrychowicz H."/>
        </authorList>
    </citation>
    <scope>NUCLEOTIDE SEQUENCE [LARGE SCALE GENOMIC DNA]</scope>
    <source>
        <strain evidence="2 3">DSM 12906</strain>
    </source>
</reference>
<dbReference type="Pfam" id="PF10728">
    <property type="entry name" value="DUF2520"/>
    <property type="match status" value="1"/>
</dbReference>
<dbReference type="OrthoDB" id="8650434at2"/>
<dbReference type="PANTHER" id="PTHR40459">
    <property type="entry name" value="CONSERVED HYPOTHETICAL ALANINE AND LEUCINE RICH PROTEIN"/>
    <property type="match status" value="1"/>
</dbReference>
<sequence length="246" mass="25417">MPERRQSRCIAVVGNGRLGKALCVLLRAHGWDVQGPFGRGADPEQADVVLLCVPDSQIAAAAANVTTRNGLLVGHCSGATTLAPLAPHDAFGMHPLMTVPDKGTPVFDGVTAAIAGTTSEALETATDLALSLGMSPVEIDDAARPAYHAAASVASNFLLTLEDLAERLAASAGMPRERLVPLVRATVENWAQHGAATALTGPIARGDRATVAAQRLSVAQECPDDLELFDALVAATGRLSEKGRSS</sequence>
<dbReference type="InterPro" id="IPR018931">
    <property type="entry name" value="DUF2520"/>
</dbReference>
<dbReference type="Proteomes" id="UP000184512">
    <property type="component" value="Unassembled WGS sequence"/>
</dbReference>
<feature type="domain" description="DUF2520" evidence="1">
    <location>
        <begin position="112"/>
        <end position="234"/>
    </location>
</feature>
<evidence type="ECO:0000259" key="1">
    <source>
        <dbReference type="Pfam" id="PF10728"/>
    </source>
</evidence>
<organism evidence="2 3">
    <name type="scientific">Tessaracoccus bendigoensis DSM 12906</name>
    <dbReference type="NCBI Taxonomy" id="1123357"/>
    <lineage>
        <taxon>Bacteria</taxon>
        <taxon>Bacillati</taxon>
        <taxon>Actinomycetota</taxon>
        <taxon>Actinomycetes</taxon>
        <taxon>Propionibacteriales</taxon>
        <taxon>Propionibacteriaceae</taxon>
        <taxon>Tessaracoccus</taxon>
    </lineage>
</organism>
<dbReference type="Gene3D" id="3.40.50.720">
    <property type="entry name" value="NAD(P)-binding Rossmann-like Domain"/>
    <property type="match status" value="1"/>
</dbReference>
<evidence type="ECO:0000313" key="3">
    <source>
        <dbReference type="Proteomes" id="UP000184512"/>
    </source>
</evidence>
<dbReference type="Gene3D" id="1.10.1040.20">
    <property type="entry name" value="ProC-like, C-terminal domain"/>
    <property type="match status" value="1"/>
</dbReference>
<gene>
    <name evidence="2" type="ORF">SAMN02745244_02435</name>
</gene>
<name>A0A1M6J2D8_9ACTN</name>
<keyword evidence="3" id="KW-1185">Reference proteome</keyword>
<dbReference type="InterPro" id="IPR037108">
    <property type="entry name" value="TM1727-like_C_sf"/>
</dbReference>
<dbReference type="SUPFAM" id="SSF48179">
    <property type="entry name" value="6-phosphogluconate dehydrogenase C-terminal domain-like"/>
    <property type="match status" value="1"/>
</dbReference>
<dbReference type="RefSeq" id="WP_073188658.1">
    <property type="nucleotide sequence ID" value="NZ_FQZG01000046.1"/>
</dbReference>